<feature type="transmembrane region" description="Helical" evidence="6">
    <location>
        <begin position="240"/>
        <end position="259"/>
    </location>
</feature>
<evidence type="ECO:0000256" key="3">
    <source>
        <dbReference type="ARBA" id="ARBA00022692"/>
    </source>
</evidence>
<evidence type="ECO:0000313" key="8">
    <source>
        <dbReference type="EMBL" id="MDU8886265.1"/>
    </source>
</evidence>
<dbReference type="CDD" id="cd17473">
    <property type="entry name" value="MFS_arabinose_efflux_permease_like"/>
    <property type="match status" value="1"/>
</dbReference>
<evidence type="ECO:0000313" key="9">
    <source>
        <dbReference type="Proteomes" id="UP001268651"/>
    </source>
</evidence>
<feature type="transmembrane region" description="Helical" evidence="6">
    <location>
        <begin position="101"/>
        <end position="123"/>
    </location>
</feature>
<keyword evidence="4 6" id="KW-1133">Transmembrane helix</keyword>
<evidence type="ECO:0000256" key="5">
    <source>
        <dbReference type="ARBA" id="ARBA00023136"/>
    </source>
</evidence>
<evidence type="ECO:0000256" key="1">
    <source>
        <dbReference type="ARBA" id="ARBA00004651"/>
    </source>
</evidence>
<sequence length="391" mass="43084">MNSESWKVKLALLLVSSLTIMSMITISASLPDMTKTFSDVPNGGKLVKMVLSFPGLFIALSAIAAGLVIDKIGRLKLLGVALVLYAISGTSGYWLDNLYAILAGRALLGISVGITMTIVTTLVADYYHGKARQKFAGIQIAVMSLAGIIFISLGGILADINWRVPFLLYLFSILIIPFAYLYLKEPLKAEDTHQEVKTVKSPKIIWFVFANVMLMWIMFFIIPIQIPFYLKSIGVEKNSLIGLAIASSTFFSAIGAISFSKIKDKFAFKQIFGLGYLLMAIAYVCIAYGNSYAMVMVAMLLGGLGMGVMIPNANVWVMQLAPLEIRGREIGRLTTFWFMGQFLSPIILLPILDIVTQSQLYLIIAAVLLILSLIMLVFYFMTRKTESVNEL</sequence>
<feature type="transmembrane region" description="Helical" evidence="6">
    <location>
        <begin position="164"/>
        <end position="183"/>
    </location>
</feature>
<keyword evidence="9" id="KW-1185">Reference proteome</keyword>
<name>A0ABU3U7A1_9FLAO</name>
<feature type="transmembrane region" description="Helical" evidence="6">
    <location>
        <begin position="135"/>
        <end position="158"/>
    </location>
</feature>
<dbReference type="PANTHER" id="PTHR43124:SF3">
    <property type="entry name" value="CHLORAMPHENICOL EFFLUX PUMP RV0191"/>
    <property type="match status" value="1"/>
</dbReference>
<feature type="transmembrane region" description="Helical" evidence="6">
    <location>
        <begin position="295"/>
        <end position="318"/>
    </location>
</feature>
<feature type="domain" description="Major facilitator superfamily (MFS) profile" evidence="7">
    <location>
        <begin position="8"/>
        <end position="383"/>
    </location>
</feature>
<proteinExistence type="predicted"/>
<dbReference type="Proteomes" id="UP001268651">
    <property type="component" value="Unassembled WGS sequence"/>
</dbReference>
<feature type="transmembrane region" description="Helical" evidence="6">
    <location>
        <begin position="77"/>
        <end position="95"/>
    </location>
</feature>
<feature type="transmembrane region" description="Helical" evidence="6">
    <location>
        <begin position="330"/>
        <end position="352"/>
    </location>
</feature>
<evidence type="ECO:0000256" key="6">
    <source>
        <dbReference type="SAM" id="Phobius"/>
    </source>
</evidence>
<dbReference type="RefSeq" id="WP_316662237.1">
    <property type="nucleotide sequence ID" value="NZ_JAWHTF010000004.1"/>
</dbReference>
<accession>A0ABU3U7A1</accession>
<protein>
    <submittedName>
        <fullName evidence="8">MFS transporter</fullName>
    </submittedName>
</protein>
<organism evidence="8 9">
    <name type="scientific">Gilvirhabdus luticola</name>
    <dbReference type="NCBI Taxonomy" id="3079858"/>
    <lineage>
        <taxon>Bacteria</taxon>
        <taxon>Pseudomonadati</taxon>
        <taxon>Bacteroidota</taxon>
        <taxon>Flavobacteriia</taxon>
        <taxon>Flavobacteriales</taxon>
        <taxon>Flavobacteriaceae</taxon>
        <taxon>Gilvirhabdus</taxon>
    </lineage>
</organism>
<gene>
    <name evidence="8" type="ORF">RXV94_08840</name>
</gene>
<dbReference type="Pfam" id="PF07690">
    <property type="entry name" value="MFS_1"/>
    <property type="match status" value="2"/>
</dbReference>
<keyword evidence="3 6" id="KW-0812">Transmembrane</keyword>
<comment type="caution">
    <text evidence="8">The sequence shown here is derived from an EMBL/GenBank/DDBJ whole genome shotgun (WGS) entry which is preliminary data.</text>
</comment>
<evidence type="ECO:0000256" key="2">
    <source>
        <dbReference type="ARBA" id="ARBA00022475"/>
    </source>
</evidence>
<evidence type="ECO:0000259" key="7">
    <source>
        <dbReference type="PROSITE" id="PS50850"/>
    </source>
</evidence>
<dbReference type="InterPro" id="IPR050189">
    <property type="entry name" value="MFS_Efflux_Transporters"/>
</dbReference>
<keyword evidence="5 6" id="KW-0472">Membrane</keyword>
<feature type="transmembrane region" description="Helical" evidence="6">
    <location>
        <begin position="358"/>
        <end position="381"/>
    </location>
</feature>
<dbReference type="Gene3D" id="1.20.1250.20">
    <property type="entry name" value="MFS general substrate transporter like domains"/>
    <property type="match status" value="1"/>
</dbReference>
<dbReference type="InterPro" id="IPR036259">
    <property type="entry name" value="MFS_trans_sf"/>
</dbReference>
<dbReference type="InterPro" id="IPR020846">
    <property type="entry name" value="MFS_dom"/>
</dbReference>
<reference evidence="8 9" key="1">
    <citation type="submission" date="2023-10" db="EMBL/GenBank/DDBJ databases">
        <title>Marimonas sp. nov. isolated from tidal mud flat.</title>
        <authorList>
            <person name="Jaincy N.J."/>
            <person name="Srinivasan S."/>
            <person name="Lee S.-S."/>
        </authorList>
    </citation>
    <scope>NUCLEOTIDE SEQUENCE [LARGE SCALE GENOMIC DNA]</scope>
    <source>
        <strain evidence="8 9">MJ-SS3</strain>
    </source>
</reference>
<dbReference type="EMBL" id="JAWHTF010000004">
    <property type="protein sequence ID" value="MDU8886265.1"/>
    <property type="molecule type" value="Genomic_DNA"/>
</dbReference>
<feature type="transmembrane region" description="Helical" evidence="6">
    <location>
        <begin position="271"/>
        <end position="289"/>
    </location>
</feature>
<dbReference type="SUPFAM" id="SSF103473">
    <property type="entry name" value="MFS general substrate transporter"/>
    <property type="match status" value="1"/>
</dbReference>
<dbReference type="PROSITE" id="PS50850">
    <property type="entry name" value="MFS"/>
    <property type="match status" value="1"/>
</dbReference>
<dbReference type="PANTHER" id="PTHR43124">
    <property type="entry name" value="PURINE EFFLUX PUMP PBUE"/>
    <property type="match status" value="1"/>
</dbReference>
<evidence type="ECO:0000256" key="4">
    <source>
        <dbReference type="ARBA" id="ARBA00022989"/>
    </source>
</evidence>
<feature type="transmembrane region" description="Helical" evidence="6">
    <location>
        <begin position="204"/>
        <end position="228"/>
    </location>
</feature>
<feature type="transmembrane region" description="Helical" evidence="6">
    <location>
        <begin position="51"/>
        <end position="70"/>
    </location>
</feature>
<comment type="subcellular location">
    <subcellularLocation>
        <location evidence="1">Cell membrane</location>
        <topology evidence="1">Multi-pass membrane protein</topology>
    </subcellularLocation>
</comment>
<dbReference type="InterPro" id="IPR011701">
    <property type="entry name" value="MFS"/>
</dbReference>
<keyword evidence="2" id="KW-1003">Cell membrane</keyword>